<evidence type="ECO:0000313" key="7">
    <source>
        <dbReference type="Proteomes" id="UP000709466"/>
    </source>
</evidence>
<feature type="transmembrane region" description="Helical" evidence="5">
    <location>
        <begin position="110"/>
        <end position="131"/>
    </location>
</feature>
<evidence type="ECO:0000256" key="5">
    <source>
        <dbReference type="SAM" id="Phobius"/>
    </source>
</evidence>
<keyword evidence="7" id="KW-1185">Reference proteome</keyword>
<evidence type="ECO:0000256" key="2">
    <source>
        <dbReference type="ARBA" id="ARBA00022692"/>
    </source>
</evidence>
<dbReference type="Pfam" id="PF02674">
    <property type="entry name" value="Colicin_V"/>
    <property type="match status" value="1"/>
</dbReference>
<gene>
    <name evidence="6" type="ORF">HCZ30_09085</name>
</gene>
<sequence>MDSFTVVDGIVAAVVVVSALLAYSRGIVRETMAIVGWVAAAVVAFTFAAPAGDVVGNLPVVGDQIDGSCELKIIAGFAVAFAIALAVVSFFTPLLSTVVRKTALDSIDQILGFLFGVARGIVLVAVAFFLYNTILSSQGIAAVDNSRAAAVFNDTTDDIQDQDPSAALEWLTARYNELLLTCVAE</sequence>
<comment type="caution">
    <text evidence="6">The sequence shown here is derived from an EMBL/GenBank/DDBJ whole genome shotgun (WGS) entry which is preliminary data.</text>
</comment>
<dbReference type="RefSeq" id="WP_167637970.1">
    <property type="nucleotide sequence ID" value="NZ_JAATOP010000005.1"/>
</dbReference>
<evidence type="ECO:0000256" key="4">
    <source>
        <dbReference type="ARBA" id="ARBA00023136"/>
    </source>
</evidence>
<accession>A0ABX0VWZ7</accession>
<keyword evidence="3 5" id="KW-1133">Transmembrane helix</keyword>
<comment type="subcellular location">
    <subcellularLocation>
        <location evidence="1">Membrane</location>
        <topology evidence="1">Multi-pass membrane protein</topology>
    </subcellularLocation>
</comment>
<feature type="transmembrane region" description="Helical" evidence="5">
    <location>
        <begin position="31"/>
        <end position="51"/>
    </location>
</feature>
<proteinExistence type="predicted"/>
<evidence type="ECO:0000256" key="3">
    <source>
        <dbReference type="ARBA" id="ARBA00022989"/>
    </source>
</evidence>
<dbReference type="InterPro" id="IPR003825">
    <property type="entry name" value="Colicin-V_CvpA"/>
</dbReference>
<feature type="transmembrane region" description="Helical" evidence="5">
    <location>
        <begin position="6"/>
        <end position="24"/>
    </location>
</feature>
<organism evidence="6 7">
    <name type="scientific">Marivivens donghaensis</name>
    <dbReference type="NCBI Taxonomy" id="1699413"/>
    <lineage>
        <taxon>Bacteria</taxon>
        <taxon>Pseudomonadati</taxon>
        <taxon>Pseudomonadota</taxon>
        <taxon>Alphaproteobacteria</taxon>
        <taxon>Rhodobacterales</taxon>
        <taxon>Paracoccaceae</taxon>
        <taxon>Marivivens group</taxon>
        <taxon>Marivivens</taxon>
    </lineage>
</organism>
<dbReference type="PANTHER" id="PTHR36926">
    <property type="entry name" value="COLICIN V PRODUCTION PROTEIN"/>
    <property type="match status" value="1"/>
</dbReference>
<dbReference type="InterPro" id="IPR052719">
    <property type="entry name" value="CvpA-like"/>
</dbReference>
<evidence type="ECO:0000256" key="1">
    <source>
        <dbReference type="ARBA" id="ARBA00004141"/>
    </source>
</evidence>
<reference evidence="6 7" key="1">
    <citation type="submission" date="2020-03" db="EMBL/GenBank/DDBJ databases">
        <title>Bacterial isolates of synthetic phycosphere.</title>
        <authorList>
            <person name="Fu H."/>
            <person name="Moran M.A."/>
        </authorList>
    </citation>
    <scope>NUCLEOTIDE SEQUENCE [LARGE SCALE GENOMIC DNA]</scope>
    <source>
        <strain evidence="6 7">HF1</strain>
    </source>
</reference>
<keyword evidence="4 5" id="KW-0472">Membrane</keyword>
<protein>
    <submittedName>
        <fullName evidence="6">CvpA family protein</fullName>
    </submittedName>
</protein>
<dbReference type="Proteomes" id="UP000709466">
    <property type="component" value="Unassembled WGS sequence"/>
</dbReference>
<keyword evidence="2 5" id="KW-0812">Transmembrane</keyword>
<feature type="transmembrane region" description="Helical" evidence="5">
    <location>
        <begin position="71"/>
        <end position="98"/>
    </location>
</feature>
<name>A0ABX0VWZ7_9RHOB</name>
<evidence type="ECO:0000313" key="6">
    <source>
        <dbReference type="EMBL" id="NIY72590.1"/>
    </source>
</evidence>
<dbReference type="EMBL" id="JAATOP010000005">
    <property type="protein sequence ID" value="NIY72590.1"/>
    <property type="molecule type" value="Genomic_DNA"/>
</dbReference>
<dbReference type="PANTHER" id="PTHR36926:SF1">
    <property type="entry name" value="COLICIN V PRODUCTION PROTEIN"/>
    <property type="match status" value="1"/>
</dbReference>